<accession>A0ABS9W6J1</accession>
<dbReference type="Proteomes" id="UP001201985">
    <property type="component" value="Unassembled WGS sequence"/>
</dbReference>
<protein>
    <submittedName>
        <fullName evidence="2">Transporter substrate-binding domain-containing protein</fullName>
    </submittedName>
</protein>
<dbReference type="SUPFAM" id="SSF53850">
    <property type="entry name" value="Periplasmic binding protein-like II"/>
    <property type="match status" value="1"/>
</dbReference>
<evidence type="ECO:0000313" key="3">
    <source>
        <dbReference type="Proteomes" id="UP001201985"/>
    </source>
</evidence>
<dbReference type="Pfam" id="PF00497">
    <property type="entry name" value="SBP_bac_3"/>
    <property type="match status" value="1"/>
</dbReference>
<reference evidence="2 3" key="1">
    <citation type="submission" date="2022-03" db="EMBL/GenBank/DDBJ databases">
        <title>Complete genome analysis of Roseomonas KG 17.1 : a prolific producer of plant growth promoters.</title>
        <authorList>
            <person name="Saadouli I."/>
            <person name="Najjari A."/>
            <person name="Mosbah A."/>
            <person name="Ouzari H.I."/>
        </authorList>
    </citation>
    <scope>NUCLEOTIDE SEQUENCE [LARGE SCALE GENOMIC DNA]</scope>
    <source>
        <strain evidence="2 3">KG17-1</strain>
    </source>
</reference>
<comment type="caution">
    <text evidence="2">The sequence shown here is derived from an EMBL/GenBank/DDBJ whole genome shotgun (WGS) entry which is preliminary data.</text>
</comment>
<name>A0ABS9W6J1_9PROT</name>
<sequence>MRAQPGPGGPEGLEVELVRRWAALVGARVEWVPGSEAQLVQALQRHALDLAVGGFSDSAPWGSRIGQTQPYLKAELAIGAAPGAAVPESWDGVEVRHDRRRPDLAGAIRAIGAVPVPVEPGQLAPLGAAYVQEMEALGLRATGKRLMTERRVIATAPAENALVLALDRFLLPREGEIGTRLAEEARR</sequence>
<feature type="domain" description="Solute-binding protein family 3/N-terminal" evidence="1">
    <location>
        <begin position="7"/>
        <end position="84"/>
    </location>
</feature>
<dbReference type="EMBL" id="JALBUU010000020">
    <property type="protein sequence ID" value="MCI0754911.1"/>
    <property type="molecule type" value="Genomic_DNA"/>
</dbReference>
<evidence type="ECO:0000313" key="2">
    <source>
        <dbReference type="EMBL" id="MCI0754911.1"/>
    </source>
</evidence>
<evidence type="ECO:0000259" key="1">
    <source>
        <dbReference type="Pfam" id="PF00497"/>
    </source>
</evidence>
<gene>
    <name evidence="2" type="ORF">MON41_14355</name>
</gene>
<dbReference type="InterPro" id="IPR001638">
    <property type="entry name" value="Solute-binding_3/MltF_N"/>
</dbReference>
<dbReference type="Gene3D" id="3.40.190.10">
    <property type="entry name" value="Periplasmic binding protein-like II"/>
    <property type="match status" value="1"/>
</dbReference>
<proteinExistence type="predicted"/>
<organism evidence="2 3">
    <name type="scientific">Teichococcus vastitatis</name>
    <dbReference type="NCBI Taxonomy" id="2307076"/>
    <lineage>
        <taxon>Bacteria</taxon>
        <taxon>Pseudomonadati</taxon>
        <taxon>Pseudomonadota</taxon>
        <taxon>Alphaproteobacteria</taxon>
        <taxon>Acetobacterales</taxon>
        <taxon>Roseomonadaceae</taxon>
        <taxon>Roseomonas</taxon>
    </lineage>
</organism>
<keyword evidence="3" id="KW-1185">Reference proteome</keyword>